<dbReference type="PROSITE" id="PS50937">
    <property type="entry name" value="HTH_MERR_2"/>
    <property type="match status" value="1"/>
</dbReference>
<evidence type="ECO:0000256" key="3">
    <source>
        <dbReference type="ARBA" id="ARBA00023163"/>
    </source>
</evidence>
<protein>
    <recommendedName>
        <fullName evidence="4">HTH merR-type domain-containing protein</fullName>
    </recommendedName>
</protein>
<dbReference type="InterPro" id="IPR009061">
    <property type="entry name" value="DNA-bd_dom_put_sf"/>
</dbReference>
<reference evidence="5" key="1">
    <citation type="submission" date="2018-06" db="EMBL/GenBank/DDBJ databases">
        <authorList>
            <person name="Zhirakovskaya E."/>
        </authorList>
    </citation>
    <scope>NUCLEOTIDE SEQUENCE</scope>
</reference>
<dbReference type="PRINTS" id="PR00040">
    <property type="entry name" value="HTHMERR"/>
</dbReference>
<dbReference type="Pfam" id="PF09278">
    <property type="entry name" value="MerR-DNA-bind"/>
    <property type="match status" value="1"/>
</dbReference>
<dbReference type="SMART" id="SM00422">
    <property type="entry name" value="HTH_MERR"/>
    <property type="match status" value="1"/>
</dbReference>
<evidence type="ECO:0000259" key="4">
    <source>
        <dbReference type="PROSITE" id="PS50937"/>
    </source>
</evidence>
<sequence length="143" mass="16471">MKKALTVGQLSDLTGLSRKSIRYYEQEKLIPTADRSISGYRLFPPKVAQRLSFIKKAKAIGFSLDEIRGILELSQKGQPCCDKVFAWTEDKITRIDEQIIFLKGLRSRITHYQKKWRKGGKRAVPPESEICELIESIELKEDE</sequence>
<gene>
    <name evidence="5" type="ORF">MNBD_NITROSPINAE04-2459</name>
</gene>
<dbReference type="SUPFAM" id="SSF46955">
    <property type="entry name" value="Putative DNA-binding domain"/>
    <property type="match status" value="1"/>
</dbReference>
<evidence type="ECO:0000256" key="2">
    <source>
        <dbReference type="ARBA" id="ARBA00023125"/>
    </source>
</evidence>
<dbReference type="GO" id="GO:0003677">
    <property type="term" value="F:DNA binding"/>
    <property type="evidence" value="ECO:0007669"/>
    <property type="project" value="UniProtKB-KW"/>
</dbReference>
<dbReference type="InterPro" id="IPR015358">
    <property type="entry name" value="Tscrpt_reg_MerR_DNA-bd"/>
</dbReference>
<dbReference type="Gene3D" id="1.10.1660.10">
    <property type="match status" value="1"/>
</dbReference>
<dbReference type="PANTHER" id="PTHR30204:SF94">
    <property type="entry name" value="HEAVY METAL-DEPENDENT TRANSCRIPTIONAL REGULATOR HI_0293-RELATED"/>
    <property type="match status" value="1"/>
</dbReference>
<feature type="domain" description="HTH merR-type" evidence="4">
    <location>
        <begin position="4"/>
        <end position="73"/>
    </location>
</feature>
<dbReference type="InterPro" id="IPR047057">
    <property type="entry name" value="MerR_fam"/>
</dbReference>
<evidence type="ECO:0000256" key="1">
    <source>
        <dbReference type="ARBA" id="ARBA00023015"/>
    </source>
</evidence>
<keyword evidence="1" id="KW-0805">Transcription regulation</keyword>
<dbReference type="EMBL" id="UOGA01000158">
    <property type="protein sequence ID" value="VAX19494.1"/>
    <property type="molecule type" value="Genomic_DNA"/>
</dbReference>
<dbReference type="GO" id="GO:0003700">
    <property type="term" value="F:DNA-binding transcription factor activity"/>
    <property type="evidence" value="ECO:0007669"/>
    <property type="project" value="InterPro"/>
</dbReference>
<keyword evidence="3" id="KW-0804">Transcription</keyword>
<dbReference type="InterPro" id="IPR000551">
    <property type="entry name" value="MerR-type_HTH_dom"/>
</dbReference>
<evidence type="ECO:0000313" key="5">
    <source>
        <dbReference type="EMBL" id="VAX19494.1"/>
    </source>
</evidence>
<keyword evidence="2" id="KW-0238">DNA-binding</keyword>
<dbReference type="PANTHER" id="PTHR30204">
    <property type="entry name" value="REDOX-CYCLING DRUG-SENSING TRANSCRIPTIONAL ACTIVATOR SOXR"/>
    <property type="match status" value="1"/>
</dbReference>
<accession>A0A3B1C631</accession>
<organism evidence="5">
    <name type="scientific">hydrothermal vent metagenome</name>
    <dbReference type="NCBI Taxonomy" id="652676"/>
    <lineage>
        <taxon>unclassified sequences</taxon>
        <taxon>metagenomes</taxon>
        <taxon>ecological metagenomes</taxon>
    </lineage>
</organism>
<dbReference type="Pfam" id="PF00376">
    <property type="entry name" value="MerR"/>
    <property type="match status" value="1"/>
</dbReference>
<dbReference type="AlphaFoldDB" id="A0A3B1C631"/>
<proteinExistence type="predicted"/>
<name>A0A3B1C631_9ZZZZ</name>